<proteinExistence type="predicted"/>
<accession>A0ABR6JPA4</accession>
<keyword evidence="3" id="KW-1185">Reference proteome</keyword>
<organism evidence="2 3">
    <name type="scientific">Xanthomonas cannabis</name>
    <dbReference type="NCBI Taxonomy" id="1885674"/>
    <lineage>
        <taxon>Bacteria</taxon>
        <taxon>Pseudomonadati</taxon>
        <taxon>Pseudomonadota</taxon>
        <taxon>Gammaproteobacteria</taxon>
        <taxon>Lysobacterales</taxon>
        <taxon>Lysobacteraceae</taxon>
        <taxon>Xanthomonas</taxon>
    </lineage>
</organism>
<feature type="transmembrane region" description="Helical" evidence="1">
    <location>
        <begin position="92"/>
        <end position="113"/>
    </location>
</feature>
<gene>
    <name evidence="2" type="ORF">FHR60_003344</name>
</gene>
<reference evidence="2 3" key="1">
    <citation type="submission" date="2020-08" db="EMBL/GenBank/DDBJ databases">
        <title>Studying the diversity of plant-associated saprophytic bacteria and their role in host health and plant-pathogen interactions.</title>
        <authorList>
            <person name="Potnis N."/>
        </authorList>
    </citation>
    <scope>NUCLEOTIDE SEQUENCE [LARGE SCALE GENOMIC DNA]</scope>
    <source>
        <strain evidence="2 3">F16</strain>
    </source>
</reference>
<keyword evidence="1" id="KW-0812">Transmembrane</keyword>
<dbReference type="EMBL" id="JACHNS010000007">
    <property type="protein sequence ID" value="MBB4594641.1"/>
    <property type="molecule type" value="Genomic_DNA"/>
</dbReference>
<feature type="transmembrane region" description="Helical" evidence="1">
    <location>
        <begin position="42"/>
        <end position="61"/>
    </location>
</feature>
<comment type="caution">
    <text evidence="2">The sequence shown here is derived from an EMBL/GenBank/DDBJ whole genome shotgun (WGS) entry which is preliminary data.</text>
</comment>
<name>A0ABR6JPA4_9XANT</name>
<evidence type="ECO:0000313" key="3">
    <source>
        <dbReference type="Proteomes" id="UP000554726"/>
    </source>
</evidence>
<keyword evidence="1" id="KW-0472">Membrane</keyword>
<dbReference type="RefSeq" id="WP_184441823.1">
    <property type="nucleotide sequence ID" value="NZ_JACHNS010000007.1"/>
</dbReference>
<evidence type="ECO:0000256" key="1">
    <source>
        <dbReference type="SAM" id="Phobius"/>
    </source>
</evidence>
<protein>
    <submittedName>
        <fullName evidence="2">Uncharacterized protein YacL</fullName>
    </submittedName>
</protein>
<keyword evidence="1" id="KW-1133">Transmembrane helix</keyword>
<dbReference type="Proteomes" id="UP000554726">
    <property type="component" value="Unassembled WGS sequence"/>
</dbReference>
<feature type="transmembrane region" description="Helical" evidence="1">
    <location>
        <begin position="67"/>
        <end position="85"/>
    </location>
</feature>
<sequence length="118" mass="13106">MSLFAPSSDVITGQLAIAFWFVAFAAGILFFTRYFPERIGSVFKHVVSVGLVAGLLIAYFLSSSGYLLKFLVMLGMAICMGIFGLMYGQRKVAWFCLLMAVLAYPFVAFQYVLVEMAR</sequence>
<evidence type="ECO:0000313" key="2">
    <source>
        <dbReference type="EMBL" id="MBB4594641.1"/>
    </source>
</evidence>
<feature type="transmembrane region" description="Helical" evidence="1">
    <location>
        <begin position="15"/>
        <end position="35"/>
    </location>
</feature>